<evidence type="ECO:0000256" key="10">
    <source>
        <dbReference type="ARBA" id="ARBA00022801"/>
    </source>
</evidence>
<evidence type="ECO:0000256" key="7">
    <source>
        <dbReference type="ARBA" id="ARBA00020088"/>
    </source>
</evidence>
<dbReference type="EC" id="3.6.1.28" evidence="6"/>
<dbReference type="InterPro" id="IPR039582">
    <property type="entry name" value="THTPA"/>
</dbReference>
<name>H3CIH2_TETNG</name>
<evidence type="ECO:0000313" key="15">
    <source>
        <dbReference type="Ensembl" id="ENSTNIP00000008050.1"/>
    </source>
</evidence>
<dbReference type="HOGENOM" id="CLU_105907_0_0_1"/>
<evidence type="ECO:0000256" key="2">
    <source>
        <dbReference type="ARBA" id="ARBA00002106"/>
    </source>
</evidence>
<comment type="subcellular location">
    <subcellularLocation>
        <location evidence="3">Cytoplasm</location>
    </subcellularLocation>
</comment>
<dbReference type="GO" id="GO:0000287">
    <property type="term" value="F:magnesium ion binding"/>
    <property type="evidence" value="ECO:0007669"/>
    <property type="project" value="TreeGrafter"/>
</dbReference>
<dbReference type="CDD" id="cd07758">
    <property type="entry name" value="ThTPase"/>
    <property type="match status" value="1"/>
</dbReference>
<keyword evidence="8" id="KW-0963">Cytoplasm</keyword>
<keyword evidence="11" id="KW-0460">Magnesium</keyword>
<dbReference type="SUPFAM" id="SSF55154">
    <property type="entry name" value="CYTH-like phosphatases"/>
    <property type="match status" value="1"/>
</dbReference>
<dbReference type="Ensembl" id="ENSTNIT00000008213.1">
    <property type="protein sequence ID" value="ENSTNIP00000008050.1"/>
    <property type="gene ID" value="ENSTNIG00000005367.1"/>
</dbReference>
<evidence type="ECO:0000256" key="6">
    <source>
        <dbReference type="ARBA" id="ARBA00012378"/>
    </source>
</evidence>
<dbReference type="SMART" id="SM01118">
    <property type="entry name" value="CYTH"/>
    <property type="match status" value="1"/>
</dbReference>
<evidence type="ECO:0000256" key="5">
    <source>
        <dbReference type="ARBA" id="ARBA00011245"/>
    </source>
</evidence>
<keyword evidence="16" id="KW-1185">Reference proteome</keyword>
<keyword evidence="12" id="KW-0007">Acetylation</keyword>
<evidence type="ECO:0000256" key="1">
    <source>
        <dbReference type="ARBA" id="ARBA00001946"/>
    </source>
</evidence>
<reference evidence="15" key="2">
    <citation type="submission" date="2025-08" db="UniProtKB">
        <authorList>
            <consortium name="Ensembl"/>
        </authorList>
    </citation>
    <scope>IDENTIFICATION</scope>
</reference>
<reference evidence="16" key="1">
    <citation type="journal article" date="2004" name="Nature">
        <title>Genome duplication in the teleost fish Tetraodon nigroviridis reveals the early vertebrate proto-karyotype.</title>
        <authorList>
            <person name="Jaillon O."/>
            <person name="Aury J.-M."/>
            <person name="Brunet F."/>
            <person name="Petit J.-L."/>
            <person name="Stange-Thomann N."/>
            <person name="Mauceli E."/>
            <person name="Bouneau L."/>
            <person name="Fischer C."/>
            <person name="Ozouf-Costaz C."/>
            <person name="Bernot A."/>
            <person name="Nicaud S."/>
            <person name="Jaffe D."/>
            <person name="Fisher S."/>
            <person name="Lutfalla G."/>
            <person name="Dossat C."/>
            <person name="Segurens B."/>
            <person name="Dasilva C."/>
            <person name="Salanoubat M."/>
            <person name="Levy M."/>
            <person name="Boudet N."/>
            <person name="Castellano S."/>
            <person name="Anthouard V."/>
            <person name="Jubin C."/>
            <person name="Castelli V."/>
            <person name="Katinka M."/>
            <person name="Vacherie B."/>
            <person name="Biemont C."/>
            <person name="Skalli Z."/>
            <person name="Cattolico L."/>
            <person name="Poulain J."/>
            <person name="De Berardinis V."/>
            <person name="Cruaud C."/>
            <person name="Duprat S."/>
            <person name="Brottier P."/>
            <person name="Coutanceau J.-P."/>
            <person name="Gouzy J."/>
            <person name="Parra G."/>
            <person name="Lardier G."/>
            <person name="Chapple C."/>
            <person name="McKernan K.J."/>
            <person name="McEwan P."/>
            <person name="Bosak S."/>
            <person name="Kellis M."/>
            <person name="Volff J.-N."/>
            <person name="Guigo R."/>
            <person name="Zody M.C."/>
            <person name="Mesirov J."/>
            <person name="Lindblad-Toh K."/>
            <person name="Birren B."/>
            <person name="Nusbaum C."/>
            <person name="Kahn D."/>
            <person name="Robinson-Rechavi M."/>
            <person name="Laudet V."/>
            <person name="Schachter V."/>
            <person name="Quetier F."/>
            <person name="Saurin W."/>
            <person name="Scarpelli C."/>
            <person name="Wincker P."/>
            <person name="Lander E.S."/>
            <person name="Weissenbach J."/>
            <person name="Roest Crollius H."/>
        </authorList>
    </citation>
    <scope>NUCLEOTIDE SEQUENCE [LARGE SCALE GENOMIC DNA]</scope>
</reference>
<accession>H3CIH2</accession>
<dbReference type="GeneTree" id="ENSGT00390000005996"/>
<evidence type="ECO:0000256" key="11">
    <source>
        <dbReference type="ARBA" id="ARBA00022842"/>
    </source>
</evidence>
<dbReference type="GO" id="GO:0042357">
    <property type="term" value="P:thiamine diphosphate metabolic process"/>
    <property type="evidence" value="ECO:0007669"/>
    <property type="project" value="TreeGrafter"/>
</dbReference>
<dbReference type="InParanoid" id="H3CIH2"/>
<sequence length="220" mass="25405">LQMSVEVERKFFFNPDTLKTLEKIGAVCVNRQHFHDKYFDSPTFALTLRDTWLRQRQGCWELKCPTTKTAQTNVAAELCTRYKEITDLSEIQRRVEEVLHACEDGDRGPSLQDEESWLKKCHLLCFAQFATTRQSFVLQAEGVRVDLDQADFGYSVGEIEVLVPEGGDVNSALEKIERTAQKLGLTANQRVRGKMDVFLERNLPEHYAKLLSYRGEKERR</sequence>
<comment type="subunit">
    <text evidence="5">Monomer.</text>
</comment>
<evidence type="ECO:0000256" key="9">
    <source>
        <dbReference type="ARBA" id="ARBA00022723"/>
    </source>
</evidence>
<comment type="similarity">
    <text evidence="4">Belongs to the ThTPase family.</text>
</comment>
<dbReference type="AlphaFoldDB" id="H3CIH2"/>
<comment type="cofactor">
    <cofactor evidence="1">
        <name>Mg(2+)</name>
        <dbReference type="ChEBI" id="CHEBI:18420"/>
    </cofactor>
</comment>
<evidence type="ECO:0000259" key="14">
    <source>
        <dbReference type="PROSITE" id="PS51707"/>
    </source>
</evidence>
<keyword evidence="10" id="KW-0378">Hydrolase</keyword>
<evidence type="ECO:0000313" key="16">
    <source>
        <dbReference type="Proteomes" id="UP000007303"/>
    </source>
</evidence>
<comment type="catalytic activity">
    <reaction evidence="13">
        <text>thiamine triphosphate + H2O = thiamine diphosphate + phosphate + H(+)</text>
        <dbReference type="Rhea" id="RHEA:11744"/>
        <dbReference type="ChEBI" id="CHEBI:15377"/>
        <dbReference type="ChEBI" id="CHEBI:15378"/>
        <dbReference type="ChEBI" id="CHEBI:43474"/>
        <dbReference type="ChEBI" id="CHEBI:58937"/>
        <dbReference type="ChEBI" id="CHEBI:58938"/>
        <dbReference type="EC" id="3.6.1.28"/>
    </reaction>
</comment>
<dbReference type="STRING" id="99883.ENSTNIP00000008050"/>
<reference evidence="15" key="3">
    <citation type="submission" date="2025-09" db="UniProtKB">
        <authorList>
            <consortium name="Ensembl"/>
        </authorList>
    </citation>
    <scope>IDENTIFICATION</scope>
</reference>
<dbReference type="OMA" id="HWLRHRE"/>
<evidence type="ECO:0000256" key="12">
    <source>
        <dbReference type="ARBA" id="ARBA00022990"/>
    </source>
</evidence>
<dbReference type="GO" id="GO:0005737">
    <property type="term" value="C:cytoplasm"/>
    <property type="evidence" value="ECO:0007669"/>
    <property type="project" value="UniProtKB-SubCell"/>
</dbReference>
<dbReference type="GO" id="GO:0050333">
    <property type="term" value="F:thiamine triphosphate phosphatase activity"/>
    <property type="evidence" value="ECO:0007669"/>
    <property type="project" value="UniProtKB-EC"/>
</dbReference>
<feature type="domain" description="CYTH" evidence="14">
    <location>
        <begin position="4"/>
        <end position="200"/>
    </location>
</feature>
<dbReference type="Proteomes" id="UP000007303">
    <property type="component" value="Unassembled WGS sequence"/>
</dbReference>
<dbReference type="PANTHER" id="PTHR14586">
    <property type="entry name" value="THIAMINE-TRIPHOSPHATASE"/>
    <property type="match status" value="1"/>
</dbReference>
<proteinExistence type="inferred from homology"/>
<organism evidence="15 16">
    <name type="scientific">Tetraodon nigroviridis</name>
    <name type="common">Spotted green pufferfish</name>
    <name type="synonym">Chelonodon nigroviridis</name>
    <dbReference type="NCBI Taxonomy" id="99883"/>
    <lineage>
        <taxon>Eukaryota</taxon>
        <taxon>Metazoa</taxon>
        <taxon>Chordata</taxon>
        <taxon>Craniata</taxon>
        <taxon>Vertebrata</taxon>
        <taxon>Euteleostomi</taxon>
        <taxon>Actinopterygii</taxon>
        <taxon>Neopterygii</taxon>
        <taxon>Teleostei</taxon>
        <taxon>Neoteleostei</taxon>
        <taxon>Acanthomorphata</taxon>
        <taxon>Eupercaria</taxon>
        <taxon>Tetraodontiformes</taxon>
        <taxon>Tetradontoidea</taxon>
        <taxon>Tetraodontidae</taxon>
        <taxon>Tetraodon</taxon>
    </lineage>
</organism>
<evidence type="ECO:0000256" key="3">
    <source>
        <dbReference type="ARBA" id="ARBA00004496"/>
    </source>
</evidence>
<evidence type="ECO:0000256" key="8">
    <source>
        <dbReference type="ARBA" id="ARBA00022490"/>
    </source>
</evidence>
<dbReference type="GO" id="GO:0006772">
    <property type="term" value="P:thiamine metabolic process"/>
    <property type="evidence" value="ECO:0007669"/>
    <property type="project" value="InterPro"/>
</dbReference>
<dbReference type="InterPro" id="IPR012177">
    <property type="entry name" value="ThTPase_euk"/>
</dbReference>
<comment type="function">
    <text evidence="2">Hydrolase highly specific for thiamine triphosphate (ThTP).</text>
</comment>
<dbReference type="InterPro" id="IPR023577">
    <property type="entry name" value="CYTH_domain"/>
</dbReference>
<dbReference type="PROSITE" id="PS51707">
    <property type="entry name" value="CYTH"/>
    <property type="match status" value="1"/>
</dbReference>
<protein>
    <recommendedName>
        <fullName evidence="7">Thiamine-triphosphatase</fullName>
        <ecNumber evidence="6">3.6.1.28</ecNumber>
    </recommendedName>
</protein>
<dbReference type="Pfam" id="PF01928">
    <property type="entry name" value="CYTH"/>
    <property type="match status" value="1"/>
</dbReference>
<dbReference type="InterPro" id="IPR033469">
    <property type="entry name" value="CYTH-like_dom_sf"/>
</dbReference>
<dbReference type="Gene3D" id="2.40.320.10">
    <property type="entry name" value="Hypothetical Protein Pfu-838710-001"/>
    <property type="match status" value="1"/>
</dbReference>
<dbReference type="PANTHER" id="PTHR14586:SF1">
    <property type="entry name" value="THIAMINE-TRIPHOSPHATASE"/>
    <property type="match status" value="1"/>
</dbReference>
<evidence type="ECO:0000256" key="13">
    <source>
        <dbReference type="ARBA" id="ARBA00048194"/>
    </source>
</evidence>
<keyword evidence="9" id="KW-0479">Metal-binding</keyword>
<evidence type="ECO:0000256" key="4">
    <source>
        <dbReference type="ARBA" id="ARBA00008181"/>
    </source>
</evidence>